<reference evidence="2" key="1">
    <citation type="journal article" date="2015" name="Nature">
        <title>Complex archaea that bridge the gap between prokaryotes and eukaryotes.</title>
        <authorList>
            <person name="Spang A."/>
            <person name="Saw J.H."/>
            <person name="Jorgensen S.L."/>
            <person name="Zaremba-Niedzwiedzka K."/>
            <person name="Martijn J."/>
            <person name="Lind A.E."/>
            <person name="van Eijk R."/>
            <person name="Schleper C."/>
            <person name="Guy L."/>
            <person name="Ettema T.J."/>
        </authorList>
    </citation>
    <scope>NUCLEOTIDE SEQUENCE</scope>
</reference>
<evidence type="ECO:0000313" key="2">
    <source>
        <dbReference type="EMBL" id="KKK77589.1"/>
    </source>
</evidence>
<feature type="transmembrane region" description="Helical" evidence="1">
    <location>
        <begin position="31"/>
        <end position="54"/>
    </location>
</feature>
<organism evidence="2">
    <name type="scientific">marine sediment metagenome</name>
    <dbReference type="NCBI Taxonomy" id="412755"/>
    <lineage>
        <taxon>unclassified sequences</taxon>
        <taxon>metagenomes</taxon>
        <taxon>ecological metagenomes</taxon>
    </lineage>
</organism>
<sequence>MSAIILAVVAMLCILAIELMAMHKGLNGKVMALAIAAVAALGGASVATIMPIVFGK</sequence>
<dbReference type="EMBL" id="LAZR01054882">
    <property type="protein sequence ID" value="KKK77589.1"/>
    <property type="molecule type" value="Genomic_DNA"/>
</dbReference>
<keyword evidence="1" id="KW-1133">Transmembrane helix</keyword>
<comment type="caution">
    <text evidence="2">The sequence shown here is derived from an EMBL/GenBank/DDBJ whole genome shotgun (WGS) entry which is preliminary data.</text>
</comment>
<keyword evidence="1" id="KW-0472">Membrane</keyword>
<proteinExistence type="predicted"/>
<evidence type="ECO:0000256" key="1">
    <source>
        <dbReference type="SAM" id="Phobius"/>
    </source>
</evidence>
<protein>
    <submittedName>
        <fullName evidence="2">Uncharacterized protein</fullName>
    </submittedName>
</protein>
<name>A0A0F9AGE7_9ZZZZ</name>
<keyword evidence="1" id="KW-0812">Transmembrane</keyword>
<gene>
    <name evidence="2" type="ORF">LCGC14_2852060</name>
</gene>
<accession>A0A0F9AGE7</accession>
<dbReference type="AlphaFoldDB" id="A0A0F9AGE7"/>